<dbReference type="InterPro" id="IPR011009">
    <property type="entry name" value="Kinase-like_dom_sf"/>
</dbReference>
<evidence type="ECO:0000256" key="1">
    <source>
        <dbReference type="ARBA" id="ARBA00004479"/>
    </source>
</evidence>
<evidence type="ECO:0000256" key="12">
    <source>
        <dbReference type="SAM" id="Phobius"/>
    </source>
</evidence>
<feature type="domain" description="Guanylate cyclase" evidence="14">
    <location>
        <begin position="633"/>
        <end position="662"/>
    </location>
</feature>
<dbReference type="InterPro" id="IPR000719">
    <property type="entry name" value="Prot_kinase_dom"/>
</dbReference>
<dbReference type="OrthoDB" id="1890790at2759"/>
<feature type="region of interest" description="Disordered" evidence="11">
    <location>
        <begin position="432"/>
        <end position="472"/>
    </location>
</feature>
<dbReference type="CDD" id="cd07302">
    <property type="entry name" value="CHD"/>
    <property type="match status" value="1"/>
</dbReference>
<comment type="subcellular location">
    <subcellularLocation>
        <location evidence="1">Membrane</location>
        <topology evidence="1">Single-pass type I membrane protein</topology>
    </subcellularLocation>
</comment>
<dbReference type="GO" id="GO:0007168">
    <property type="term" value="P:receptor guanylyl cyclase signaling pathway"/>
    <property type="evidence" value="ECO:0007669"/>
    <property type="project" value="TreeGrafter"/>
</dbReference>
<comment type="catalytic activity">
    <reaction evidence="10">
        <text>GTP = 3',5'-cyclic GMP + diphosphate</text>
        <dbReference type="Rhea" id="RHEA:13665"/>
        <dbReference type="ChEBI" id="CHEBI:33019"/>
        <dbReference type="ChEBI" id="CHEBI:37565"/>
        <dbReference type="ChEBI" id="CHEBI:57746"/>
        <dbReference type="EC" id="4.6.1.2"/>
    </reaction>
</comment>
<dbReference type="PROSITE" id="PS00452">
    <property type="entry name" value="GUANYLATE_CYCLASE_1"/>
    <property type="match status" value="1"/>
</dbReference>
<evidence type="ECO:0000256" key="8">
    <source>
        <dbReference type="ARBA" id="ARBA00023293"/>
    </source>
</evidence>
<reference evidence="15 16" key="1">
    <citation type="submission" date="2019-01" db="EMBL/GenBank/DDBJ databases">
        <title>A draft genome assembly of the solar-powered sea slug Elysia chlorotica.</title>
        <authorList>
            <person name="Cai H."/>
            <person name="Li Q."/>
            <person name="Fang X."/>
            <person name="Li J."/>
            <person name="Curtis N.E."/>
            <person name="Altenburger A."/>
            <person name="Shibata T."/>
            <person name="Feng M."/>
            <person name="Maeda T."/>
            <person name="Schwartz J.A."/>
            <person name="Shigenobu S."/>
            <person name="Lundholm N."/>
            <person name="Nishiyama T."/>
            <person name="Yang H."/>
            <person name="Hasebe M."/>
            <person name="Li S."/>
            <person name="Pierce S.K."/>
            <person name="Wang J."/>
        </authorList>
    </citation>
    <scope>NUCLEOTIDE SEQUENCE [LARGE SCALE GENOMIC DNA]</scope>
    <source>
        <strain evidence="15">EC2010</strain>
        <tissue evidence="15">Whole organism of an adult</tissue>
    </source>
</reference>
<dbReference type="GO" id="GO:0004016">
    <property type="term" value="F:adenylate cyclase activity"/>
    <property type="evidence" value="ECO:0007669"/>
    <property type="project" value="TreeGrafter"/>
</dbReference>
<dbReference type="InterPro" id="IPR018297">
    <property type="entry name" value="A/G_cyclase_CS"/>
</dbReference>
<sequence length="727" mass="82787">MMYGRAVMSLMEVPDQNPLDAASVINWIRCRRHKSITGRRLYIHADGRSEMDFYLYSLANKDGVLQDYMWIVAKFEHNGPSMAEQRVNNITWATSKVPVSFPVCGFRGELCNTRQSRTKENWIIISVVAAFLVLCLLVGYILIRKYMEYQENKRMRWKIDEDELEYPSPDQVKEMLTPARARKRKVSHNLLQSIYLEQNQEPDVIASGQTDQQAKALPIIMYRGNRVFEKTLNFKDLDLPRPLVSQLKLLKDMSHENINEFKGACINSPIVRIITQYCPRRSLQDILEKDDLPLHDMFTTSIVQDIINGMGYIHDSKLGFHGNLKSSNCLVDSRWTVKICDFGLGIMKPARVQQQQQQQQQQNQHHQNQHHKNTQQQEEEDESCLWKDLLWTAPELLPLIVCPSISSESSRNNSNSDPNLLNSLPTRSLLNHSASSASATSSSSNKVARKDSSYLGLSQGKDRPGGGTATGTQKGDVFSFAIILYELYGHAGPWGKPPRPAQEIVNSLLNNRTPTPRPDLACLYKVNCDDRVVKLIESCWEDNPDQRPDFTGIRIKFQPIQQLLLSPNIIDNMLAKMEKYTDDLEMMVEERTNELKREKKMTDTLLLRMLPQSVAEKLKRGHPVPPEQYEQVTIYFSDIVGFTEMSAGSTPMEVPTGEIRIVYRPTVLINSSQQQTELHVLEDKSISNLSLRFPGPCCAGVVGKKMPRYCLFGDTINTASRLESTGE</sequence>
<dbReference type="GO" id="GO:0035556">
    <property type="term" value="P:intracellular signal transduction"/>
    <property type="evidence" value="ECO:0007669"/>
    <property type="project" value="InterPro"/>
</dbReference>
<evidence type="ECO:0000256" key="11">
    <source>
        <dbReference type="SAM" id="MobiDB-lite"/>
    </source>
</evidence>
<dbReference type="AlphaFoldDB" id="A0A3S0Z766"/>
<evidence type="ECO:0000313" key="16">
    <source>
        <dbReference type="Proteomes" id="UP000271974"/>
    </source>
</evidence>
<dbReference type="SUPFAM" id="SSF53822">
    <property type="entry name" value="Periplasmic binding protein-like I"/>
    <property type="match status" value="1"/>
</dbReference>
<dbReference type="GO" id="GO:0004672">
    <property type="term" value="F:protein kinase activity"/>
    <property type="evidence" value="ECO:0007669"/>
    <property type="project" value="InterPro"/>
</dbReference>
<keyword evidence="16" id="KW-1185">Reference proteome</keyword>
<accession>A0A3S0Z766</accession>
<keyword evidence="7 9" id="KW-0456">Lyase</keyword>
<feature type="domain" description="Guanylate cyclase" evidence="14">
    <location>
        <begin position="695"/>
        <end position="723"/>
    </location>
</feature>
<evidence type="ECO:0000256" key="7">
    <source>
        <dbReference type="ARBA" id="ARBA00023239"/>
    </source>
</evidence>
<evidence type="ECO:0000256" key="5">
    <source>
        <dbReference type="ARBA" id="ARBA00022989"/>
    </source>
</evidence>
<dbReference type="PROSITE" id="PS50125">
    <property type="entry name" value="GUANYLATE_CYCLASE_2"/>
    <property type="match status" value="2"/>
</dbReference>
<evidence type="ECO:0000256" key="3">
    <source>
        <dbReference type="ARBA" id="ARBA00022692"/>
    </source>
</evidence>
<organism evidence="15 16">
    <name type="scientific">Elysia chlorotica</name>
    <name type="common">Eastern emerald elysia</name>
    <name type="synonym">Sea slug</name>
    <dbReference type="NCBI Taxonomy" id="188477"/>
    <lineage>
        <taxon>Eukaryota</taxon>
        <taxon>Metazoa</taxon>
        <taxon>Spiralia</taxon>
        <taxon>Lophotrochozoa</taxon>
        <taxon>Mollusca</taxon>
        <taxon>Gastropoda</taxon>
        <taxon>Heterobranchia</taxon>
        <taxon>Euthyneura</taxon>
        <taxon>Panpulmonata</taxon>
        <taxon>Sacoglossa</taxon>
        <taxon>Placobranchoidea</taxon>
        <taxon>Plakobranchidae</taxon>
        <taxon>Elysia</taxon>
    </lineage>
</organism>
<keyword evidence="3 12" id="KW-0812">Transmembrane</keyword>
<evidence type="ECO:0000256" key="6">
    <source>
        <dbReference type="ARBA" id="ARBA00023136"/>
    </source>
</evidence>
<evidence type="ECO:0000256" key="4">
    <source>
        <dbReference type="ARBA" id="ARBA00022741"/>
    </source>
</evidence>
<feature type="compositionally biased region" description="Low complexity" evidence="11">
    <location>
        <begin position="353"/>
        <end position="366"/>
    </location>
</feature>
<comment type="similarity">
    <text evidence="9">Belongs to the adenylyl cyclase class-4/guanylyl cyclase family.</text>
</comment>
<dbReference type="Proteomes" id="UP000271974">
    <property type="component" value="Unassembled WGS sequence"/>
</dbReference>
<dbReference type="STRING" id="188477.A0A3S0Z766"/>
<dbReference type="InterPro" id="IPR001054">
    <property type="entry name" value="A/G_cyclase"/>
</dbReference>
<dbReference type="InterPro" id="IPR029787">
    <property type="entry name" value="Nucleotide_cyclase"/>
</dbReference>
<evidence type="ECO:0000256" key="9">
    <source>
        <dbReference type="RuleBase" id="RU000405"/>
    </source>
</evidence>
<keyword evidence="5 12" id="KW-1133">Transmembrane helix</keyword>
<proteinExistence type="inferred from homology"/>
<dbReference type="PANTHER" id="PTHR11920:SF501">
    <property type="entry name" value="GUANYLATE CYCLASE 32E"/>
    <property type="match status" value="1"/>
</dbReference>
<name>A0A3S0Z766_ELYCH</name>
<dbReference type="SUPFAM" id="SSF55073">
    <property type="entry name" value="Nucleotide cyclase"/>
    <property type="match status" value="1"/>
</dbReference>
<feature type="transmembrane region" description="Helical" evidence="12">
    <location>
        <begin position="122"/>
        <end position="143"/>
    </location>
</feature>
<evidence type="ECO:0000313" key="15">
    <source>
        <dbReference type="EMBL" id="RUS70930.1"/>
    </source>
</evidence>
<dbReference type="EMBL" id="RQTK01001302">
    <property type="protein sequence ID" value="RUS70930.1"/>
    <property type="molecule type" value="Genomic_DNA"/>
</dbReference>
<dbReference type="InterPro" id="IPR001245">
    <property type="entry name" value="Ser-Thr/Tyr_kinase_cat_dom"/>
</dbReference>
<dbReference type="Pfam" id="PF07714">
    <property type="entry name" value="PK_Tyr_Ser-Thr"/>
    <property type="match status" value="2"/>
</dbReference>
<dbReference type="Gene3D" id="3.30.70.1230">
    <property type="entry name" value="Nucleotide cyclase"/>
    <property type="match status" value="2"/>
</dbReference>
<dbReference type="GO" id="GO:0004383">
    <property type="term" value="F:guanylate cyclase activity"/>
    <property type="evidence" value="ECO:0007669"/>
    <property type="project" value="UniProtKB-EC"/>
</dbReference>
<feature type="domain" description="Protein kinase" evidence="13">
    <location>
        <begin position="199"/>
        <end position="564"/>
    </location>
</feature>
<dbReference type="SMART" id="SM00044">
    <property type="entry name" value="CYCc"/>
    <property type="match status" value="1"/>
</dbReference>
<dbReference type="Pfam" id="PF00211">
    <property type="entry name" value="Guanylate_cyc"/>
    <property type="match status" value="2"/>
</dbReference>
<dbReference type="EC" id="4.6.1.2" evidence="2 10"/>
<feature type="region of interest" description="Disordered" evidence="11">
    <location>
        <begin position="407"/>
        <end position="426"/>
    </location>
</feature>
<feature type="compositionally biased region" description="Low complexity" evidence="11">
    <location>
        <begin position="407"/>
        <end position="425"/>
    </location>
</feature>
<feature type="non-terminal residue" evidence="15">
    <location>
        <position position="727"/>
    </location>
</feature>
<evidence type="ECO:0000259" key="13">
    <source>
        <dbReference type="PROSITE" id="PS50011"/>
    </source>
</evidence>
<comment type="caution">
    <text evidence="15">The sequence shown here is derived from an EMBL/GenBank/DDBJ whole genome shotgun (WGS) entry which is preliminary data.</text>
</comment>
<dbReference type="InterPro" id="IPR028082">
    <property type="entry name" value="Peripla_BP_I"/>
</dbReference>
<dbReference type="PROSITE" id="PS50011">
    <property type="entry name" value="PROTEIN_KINASE_DOM"/>
    <property type="match status" value="1"/>
</dbReference>
<protein>
    <recommendedName>
        <fullName evidence="2 10">Guanylate cyclase</fullName>
        <ecNumber evidence="2 10">4.6.1.2</ecNumber>
    </recommendedName>
</protein>
<dbReference type="Gene3D" id="6.10.250.780">
    <property type="match status" value="1"/>
</dbReference>
<dbReference type="GO" id="GO:0005886">
    <property type="term" value="C:plasma membrane"/>
    <property type="evidence" value="ECO:0007669"/>
    <property type="project" value="TreeGrafter"/>
</dbReference>
<feature type="compositionally biased region" description="Low complexity" evidence="11">
    <location>
        <begin position="433"/>
        <end position="444"/>
    </location>
</feature>
<dbReference type="InterPro" id="IPR050401">
    <property type="entry name" value="Cyclic_nucleotide_synthase"/>
</dbReference>
<keyword evidence="4" id="KW-0547">Nucleotide-binding</keyword>
<evidence type="ECO:0000259" key="14">
    <source>
        <dbReference type="PROSITE" id="PS50125"/>
    </source>
</evidence>
<dbReference type="SUPFAM" id="SSF56112">
    <property type="entry name" value="Protein kinase-like (PK-like)"/>
    <property type="match status" value="1"/>
</dbReference>
<feature type="region of interest" description="Disordered" evidence="11">
    <location>
        <begin position="353"/>
        <end position="379"/>
    </location>
</feature>
<dbReference type="Gene3D" id="1.10.510.10">
    <property type="entry name" value="Transferase(Phosphotransferase) domain 1"/>
    <property type="match status" value="2"/>
</dbReference>
<evidence type="ECO:0000256" key="10">
    <source>
        <dbReference type="RuleBase" id="RU003431"/>
    </source>
</evidence>
<evidence type="ECO:0000256" key="2">
    <source>
        <dbReference type="ARBA" id="ARBA00012202"/>
    </source>
</evidence>
<dbReference type="GO" id="GO:0001653">
    <property type="term" value="F:peptide receptor activity"/>
    <property type="evidence" value="ECO:0007669"/>
    <property type="project" value="TreeGrafter"/>
</dbReference>
<dbReference type="GO" id="GO:0005524">
    <property type="term" value="F:ATP binding"/>
    <property type="evidence" value="ECO:0007669"/>
    <property type="project" value="InterPro"/>
</dbReference>
<gene>
    <name evidence="15" type="ORF">EGW08_021306</name>
</gene>
<keyword evidence="8 10" id="KW-0141">cGMP biosynthesis</keyword>
<dbReference type="PANTHER" id="PTHR11920">
    <property type="entry name" value="GUANYLYL CYCLASE"/>
    <property type="match status" value="1"/>
</dbReference>
<keyword evidence="6 12" id="KW-0472">Membrane</keyword>